<dbReference type="InterPro" id="IPR013424">
    <property type="entry name" value="Ice-binding_C"/>
</dbReference>
<organism evidence="2 3">
    <name type="scientific">Candidatus Accumulibacter aalborgensis</name>
    <dbReference type="NCBI Taxonomy" id="1860102"/>
    <lineage>
        <taxon>Bacteria</taxon>
        <taxon>Pseudomonadati</taxon>
        <taxon>Pseudomonadota</taxon>
        <taxon>Betaproteobacteria</taxon>
        <taxon>Candidatus Accumulibacter</taxon>
    </lineage>
</organism>
<feature type="domain" description="Ice-binding protein C-terminal" evidence="1">
    <location>
        <begin position="95"/>
        <end position="118"/>
    </location>
</feature>
<accession>A0A1A8XJG7</accession>
<proteinExistence type="predicted"/>
<dbReference type="Proteomes" id="UP000199169">
    <property type="component" value="Unassembled WGS sequence"/>
</dbReference>
<keyword evidence="3" id="KW-1185">Reference proteome</keyword>
<dbReference type="RefSeq" id="WP_186406487.1">
    <property type="nucleotide sequence ID" value="NZ_FLQX01000095.1"/>
</dbReference>
<dbReference type="EMBL" id="FLQX01000095">
    <property type="protein sequence ID" value="SBT05329.1"/>
    <property type="molecule type" value="Genomic_DNA"/>
</dbReference>
<evidence type="ECO:0000313" key="3">
    <source>
        <dbReference type="Proteomes" id="UP000199169"/>
    </source>
</evidence>
<reference evidence="2 3" key="1">
    <citation type="submission" date="2016-06" db="EMBL/GenBank/DDBJ databases">
        <authorList>
            <person name="Kjaerup R.B."/>
            <person name="Dalgaard T.S."/>
            <person name="Juul-Madsen H.R."/>
        </authorList>
    </citation>
    <scope>NUCLEOTIDE SEQUENCE [LARGE SCALE GENOMIC DNA]</scope>
    <source>
        <strain evidence="2">3</strain>
    </source>
</reference>
<dbReference type="AlphaFoldDB" id="A0A1A8XJG7"/>
<gene>
    <name evidence="2" type="ORF">ACCAA_200086</name>
</gene>
<sequence length="124" mass="12786">MTIDVAAGFDTGFSFYYASNSSAFINVYDGLGGTGNVLASLSLANNFSNNCSYCVWDPIGVSFAGTAKSIDFGGGANFVAYDDITFGSKTPGQLPEPGSVELMMIAGLGMLASALRRRKPASAA</sequence>
<evidence type="ECO:0000313" key="2">
    <source>
        <dbReference type="EMBL" id="SBT05329.1"/>
    </source>
</evidence>
<dbReference type="Pfam" id="PF07589">
    <property type="entry name" value="PEP-CTERM"/>
    <property type="match status" value="1"/>
</dbReference>
<evidence type="ECO:0000259" key="1">
    <source>
        <dbReference type="Pfam" id="PF07589"/>
    </source>
</evidence>
<protein>
    <recommendedName>
        <fullName evidence="1">Ice-binding protein C-terminal domain-containing protein</fullName>
    </recommendedName>
</protein>
<name>A0A1A8XJG7_9PROT</name>